<evidence type="ECO:0000313" key="2">
    <source>
        <dbReference type="Proteomes" id="UP001293791"/>
    </source>
</evidence>
<evidence type="ECO:0000313" key="1">
    <source>
        <dbReference type="EMBL" id="MDZ5762592.1"/>
    </source>
</evidence>
<reference evidence="1 2" key="1">
    <citation type="submission" date="2023-02" db="EMBL/GenBank/DDBJ databases">
        <title>Host association and intracellularity evolved multiple times independently in the Rickettsiales.</title>
        <authorList>
            <person name="Castelli M."/>
            <person name="Nardi T."/>
            <person name="Gammuto L."/>
            <person name="Bellinzona G."/>
            <person name="Sabaneyeva E."/>
            <person name="Potekhin A."/>
            <person name="Serra V."/>
            <person name="Petroni G."/>
            <person name="Sassera D."/>
        </authorList>
    </citation>
    <scope>NUCLEOTIDE SEQUENCE [LARGE SCALE GENOMIC DNA]</scope>
    <source>
        <strain evidence="1 2">BOD18</strain>
    </source>
</reference>
<comment type="caution">
    <text evidence="1">The sequence shown here is derived from an EMBL/GenBank/DDBJ whole genome shotgun (WGS) entry which is preliminary data.</text>
</comment>
<organism evidence="1 2">
    <name type="scientific">Candidatus Cyrtobacter comes</name>
    <dbReference type="NCBI Taxonomy" id="675776"/>
    <lineage>
        <taxon>Bacteria</taxon>
        <taxon>Pseudomonadati</taxon>
        <taxon>Pseudomonadota</taxon>
        <taxon>Alphaproteobacteria</taxon>
        <taxon>Rickettsiales</taxon>
        <taxon>Candidatus Midichloriaceae</taxon>
        <taxon>Candidatus Cyrtobacter</taxon>
    </lineage>
</organism>
<sequence>MNKKNAKRLMEHLGNITEGAASLLGHLGFTEARSKLIFLPLGMLHSICCYSYTRDILTNNQEGSLLVMPYIITLEIAVGLLSNSNWAFNKIQPQVARFVQTRLLSYLLHNKEQVGDMHKKLTDAITNKICPQHSSFSKEFWFGSFTEVAPALSLCRLFFSFSGEDTKNKIISSMLEELAKPLYHAYCIFGSLYGICSSSQSAYLNLFQIIESTLYITNNVMSSRAELQKDLNPTTGHNYVNHVATNGQNDVEANGADHRDVDEKGVDCLGFADDQCNSNHHDIYKGSGL</sequence>
<name>A0ABU5L969_9RICK</name>
<dbReference type="EMBL" id="JARGYT010000069">
    <property type="protein sequence ID" value="MDZ5762592.1"/>
    <property type="molecule type" value="Genomic_DNA"/>
</dbReference>
<dbReference type="RefSeq" id="WP_322498050.1">
    <property type="nucleotide sequence ID" value="NZ_JARGYT010000069.1"/>
</dbReference>
<keyword evidence="2" id="KW-1185">Reference proteome</keyword>
<proteinExistence type="predicted"/>
<protein>
    <submittedName>
        <fullName evidence="1">Uncharacterized protein</fullName>
    </submittedName>
</protein>
<gene>
    <name evidence="1" type="ORF">Cyrtocomes_00982</name>
</gene>
<accession>A0ABU5L969</accession>
<dbReference type="Proteomes" id="UP001293791">
    <property type="component" value="Unassembled WGS sequence"/>
</dbReference>